<dbReference type="SUPFAM" id="SSF48163">
    <property type="entry name" value="An anticodon-binding domain of class I aminoacyl-tRNA synthetases"/>
    <property type="match status" value="1"/>
</dbReference>
<comment type="catalytic activity">
    <reaction evidence="10">
        <text>tRNA(Glu) + L-glutamate + ATP = L-glutamyl-tRNA(Glu) + AMP + diphosphate</text>
        <dbReference type="Rhea" id="RHEA:23540"/>
        <dbReference type="Rhea" id="RHEA-COMP:9663"/>
        <dbReference type="Rhea" id="RHEA-COMP:9680"/>
        <dbReference type="ChEBI" id="CHEBI:29985"/>
        <dbReference type="ChEBI" id="CHEBI:30616"/>
        <dbReference type="ChEBI" id="CHEBI:33019"/>
        <dbReference type="ChEBI" id="CHEBI:78442"/>
        <dbReference type="ChEBI" id="CHEBI:78520"/>
        <dbReference type="ChEBI" id="CHEBI:456215"/>
        <dbReference type="EC" id="6.1.1.17"/>
    </reaction>
</comment>
<dbReference type="InterPro" id="IPR004527">
    <property type="entry name" value="Glu-tRNA-ligase_bac/mito"/>
</dbReference>
<comment type="subunit">
    <text evidence="3 10">Monomer.</text>
</comment>
<dbReference type="InterPro" id="IPR045462">
    <property type="entry name" value="aa-tRNA-synth_I_cd-bd"/>
</dbReference>
<evidence type="ECO:0000259" key="12">
    <source>
        <dbReference type="Pfam" id="PF19269"/>
    </source>
</evidence>
<protein>
    <recommendedName>
        <fullName evidence="10">Glutamate--tRNA ligase</fullName>
        <ecNumber evidence="10">6.1.1.17</ecNumber>
    </recommendedName>
    <alternativeName>
        <fullName evidence="10">Glutamyl-tRNA synthetase</fullName>
        <shortName evidence="10">GluRS</shortName>
    </alternativeName>
</protein>
<evidence type="ECO:0000256" key="5">
    <source>
        <dbReference type="ARBA" id="ARBA00022598"/>
    </source>
</evidence>
<dbReference type="Proteomes" id="UP000031627">
    <property type="component" value="Chromosome"/>
</dbReference>
<organism evidence="13 14">
    <name type="scientific">Candidatus Tachikawaea gelatinosa</name>
    <dbReference type="NCBI Taxonomy" id="1410383"/>
    <lineage>
        <taxon>Bacteria</taxon>
        <taxon>Pseudomonadati</taxon>
        <taxon>Pseudomonadota</taxon>
        <taxon>Gammaproteobacteria</taxon>
        <taxon>Enterobacterales</taxon>
        <taxon>Enterobacteriaceae</taxon>
        <taxon>Candidatus Tachikawaea</taxon>
    </lineage>
</organism>
<dbReference type="PROSITE" id="PS00178">
    <property type="entry name" value="AA_TRNA_LIGASE_I"/>
    <property type="match status" value="1"/>
</dbReference>
<dbReference type="Pfam" id="PF00749">
    <property type="entry name" value="tRNA-synt_1c"/>
    <property type="match status" value="1"/>
</dbReference>
<dbReference type="AlphaFoldDB" id="A0A090BWD6"/>
<proteinExistence type="inferred from homology"/>
<feature type="short sequence motif" description="'HIGH' region" evidence="10">
    <location>
        <begin position="9"/>
        <end position="19"/>
    </location>
</feature>
<dbReference type="GO" id="GO:0005829">
    <property type="term" value="C:cytosol"/>
    <property type="evidence" value="ECO:0007669"/>
    <property type="project" value="TreeGrafter"/>
</dbReference>
<comment type="function">
    <text evidence="10">Catalyzes the attachment of glutamate to tRNA(Glu) in a two-step reaction: glutamate is first activated by ATP to form Glu-AMP and then transferred to the acceptor end of tRNA(Glu).</text>
</comment>
<dbReference type="GO" id="GO:0008270">
    <property type="term" value="F:zinc ion binding"/>
    <property type="evidence" value="ECO:0007669"/>
    <property type="project" value="InterPro"/>
</dbReference>
<evidence type="ECO:0000259" key="11">
    <source>
        <dbReference type="Pfam" id="PF00749"/>
    </source>
</evidence>
<dbReference type="Gene3D" id="1.10.10.350">
    <property type="match status" value="1"/>
</dbReference>
<dbReference type="SUPFAM" id="SSF52374">
    <property type="entry name" value="Nucleotidylyl transferase"/>
    <property type="match status" value="1"/>
</dbReference>
<keyword evidence="6 10" id="KW-0547">Nucleotide-binding</keyword>
<dbReference type="KEGG" id="sbw:TGUWTKB_1730"/>
<evidence type="ECO:0000256" key="1">
    <source>
        <dbReference type="ARBA" id="ARBA00004496"/>
    </source>
</evidence>
<dbReference type="STRING" id="1410383.TGUWTKB_1730"/>
<evidence type="ECO:0000313" key="13">
    <source>
        <dbReference type="EMBL" id="BAP58421.1"/>
    </source>
</evidence>
<comment type="similarity">
    <text evidence="2 10">Belongs to the class-I aminoacyl-tRNA synthetase family. Glutamate--tRNA ligase type 1 subfamily.</text>
</comment>
<keyword evidence="5 10" id="KW-0436">Ligase</keyword>
<evidence type="ECO:0000256" key="8">
    <source>
        <dbReference type="ARBA" id="ARBA00022917"/>
    </source>
</evidence>
<dbReference type="PANTHER" id="PTHR43311:SF2">
    <property type="entry name" value="GLUTAMATE--TRNA LIGASE, MITOCHONDRIAL-RELATED"/>
    <property type="match status" value="1"/>
</dbReference>
<dbReference type="InterPro" id="IPR020751">
    <property type="entry name" value="aa-tRNA-synth_I_codon-bd_sub2"/>
</dbReference>
<sequence>MIVRTRFAPSPTGNIHIGNIRTALYSWLYARHNHGKFILRIEDSDSQRSHQKSIDTIIKSMKWLNLDWDEGPYYQSDRLFRYKQVIDDMLKLKVAYKCYCSKTRLMQLKNTQIARKIKPRYDRLCRNILYDNKKNEPYVIRFKNPLDGLITFQDEIRGLIQFNNKELDDLIIYRSDGKPTYNFCVVIDDLDMNITHVIRGEDHINNTPRQINILQSIGAKIPKYAHLPMILESDKKKISKRGNAKSVLEYKNDGYLYQAILNYLVRLGWSHGNKETFTINEMIDLFNLKSISKSPSAFNIDKLNWLNQFYIQNLPQKDIIENFKIFFQKEKINFKNGPKLSNIINLFNKRCKTLKEIFISSRYFYLENIEYNLNILKKHFSTHIIENFNKIIIYLKKLDLWTSNTIRLYLNKILIELGLTLKEIGIPMRIALTGFTCTPELNIIMELIGKDKSITRLTNVLSIVSTL</sequence>
<evidence type="ECO:0000256" key="2">
    <source>
        <dbReference type="ARBA" id="ARBA00007894"/>
    </source>
</evidence>
<dbReference type="EC" id="6.1.1.17" evidence="10"/>
<keyword evidence="14" id="KW-1185">Reference proteome</keyword>
<dbReference type="GO" id="GO:0005524">
    <property type="term" value="F:ATP binding"/>
    <property type="evidence" value="ECO:0007669"/>
    <property type="project" value="UniProtKB-UniRule"/>
</dbReference>
<evidence type="ECO:0000256" key="6">
    <source>
        <dbReference type="ARBA" id="ARBA00022741"/>
    </source>
</evidence>
<keyword evidence="8 10" id="KW-0648">Protein biosynthesis</keyword>
<keyword evidence="9 10" id="KW-0030">Aminoacyl-tRNA synthetase</keyword>
<dbReference type="HAMAP" id="MF_00022">
    <property type="entry name" value="Glu_tRNA_synth_type1"/>
    <property type="match status" value="1"/>
</dbReference>
<evidence type="ECO:0000256" key="10">
    <source>
        <dbReference type="HAMAP-Rule" id="MF_00022"/>
    </source>
</evidence>
<evidence type="ECO:0000313" key="14">
    <source>
        <dbReference type="Proteomes" id="UP000031627"/>
    </source>
</evidence>
<dbReference type="InterPro" id="IPR014729">
    <property type="entry name" value="Rossmann-like_a/b/a_fold"/>
</dbReference>
<dbReference type="EMBL" id="AP014521">
    <property type="protein sequence ID" value="BAP58421.1"/>
    <property type="molecule type" value="Genomic_DNA"/>
</dbReference>
<dbReference type="PRINTS" id="PR00987">
    <property type="entry name" value="TRNASYNTHGLU"/>
</dbReference>
<dbReference type="GO" id="GO:0000049">
    <property type="term" value="F:tRNA binding"/>
    <property type="evidence" value="ECO:0007669"/>
    <property type="project" value="InterPro"/>
</dbReference>
<dbReference type="GO" id="GO:0006424">
    <property type="term" value="P:glutamyl-tRNA aminoacylation"/>
    <property type="evidence" value="ECO:0007669"/>
    <property type="project" value="UniProtKB-UniRule"/>
</dbReference>
<dbReference type="PANTHER" id="PTHR43311">
    <property type="entry name" value="GLUTAMATE--TRNA LIGASE"/>
    <property type="match status" value="1"/>
</dbReference>
<reference evidence="13 14" key="2">
    <citation type="journal article" date="2014" name="Curr. Biol.">
        <title>Symbiont-Supplemented Maternal Investment Underpinning Host's Ecological Adaptation.</title>
        <authorList>
            <person name="Kaiwa N."/>
            <person name="Hosokawa T."/>
            <person name="Nikoh N."/>
            <person name="Tanahashi M."/>
            <person name="Moriyama M."/>
            <person name="Meng X.Y."/>
            <person name="Maeda T."/>
            <person name="Yamaguchi K."/>
            <person name="Shigenobu S."/>
            <person name="Ito M."/>
            <person name="Fukatsu T."/>
        </authorList>
    </citation>
    <scope>NUCLEOTIDE SEQUENCE [LARGE SCALE GENOMIC DNA]</scope>
    <source>
        <strain evidence="13 14">UwTKB</strain>
    </source>
</reference>
<keyword evidence="4 10" id="KW-0963">Cytoplasm</keyword>
<dbReference type="GO" id="GO:0004818">
    <property type="term" value="F:glutamate-tRNA ligase activity"/>
    <property type="evidence" value="ECO:0007669"/>
    <property type="project" value="UniProtKB-UniRule"/>
</dbReference>
<gene>
    <name evidence="10 13" type="primary">gltX</name>
    <name evidence="13" type="ORF">TGUWTKB_1730</name>
</gene>
<dbReference type="InterPro" id="IPR001412">
    <property type="entry name" value="aa-tRNA-synth_I_CS"/>
</dbReference>
<keyword evidence="7 10" id="KW-0067">ATP-binding</keyword>
<dbReference type="Pfam" id="PF19269">
    <property type="entry name" value="Anticodon_2"/>
    <property type="match status" value="1"/>
</dbReference>
<name>A0A090BWD6_9ENTR</name>
<dbReference type="InterPro" id="IPR033910">
    <property type="entry name" value="GluRS_core"/>
</dbReference>
<feature type="domain" description="Glutamyl/glutaminyl-tRNA synthetase class Ib catalytic" evidence="11">
    <location>
        <begin position="3"/>
        <end position="305"/>
    </location>
</feature>
<evidence type="ECO:0000256" key="9">
    <source>
        <dbReference type="ARBA" id="ARBA00023146"/>
    </source>
</evidence>
<dbReference type="InterPro" id="IPR020058">
    <property type="entry name" value="Glu/Gln-tRNA-synth_Ib_cat-dom"/>
</dbReference>
<dbReference type="InterPro" id="IPR008925">
    <property type="entry name" value="aa_tRNA-synth_I_cd-bd_sf"/>
</dbReference>
<evidence type="ECO:0000256" key="4">
    <source>
        <dbReference type="ARBA" id="ARBA00022490"/>
    </source>
</evidence>
<comment type="caution">
    <text evidence="10">Lacks conserved residue(s) required for the propagation of feature annotation.</text>
</comment>
<dbReference type="InterPro" id="IPR000924">
    <property type="entry name" value="Glu/Gln-tRNA-synth"/>
</dbReference>
<dbReference type="NCBIfam" id="TIGR00464">
    <property type="entry name" value="gltX_bact"/>
    <property type="match status" value="1"/>
</dbReference>
<comment type="subcellular location">
    <subcellularLocation>
        <location evidence="1 10">Cytoplasm</location>
    </subcellularLocation>
</comment>
<evidence type="ECO:0000256" key="3">
    <source>
        <dbReference type="ARBA" id="ARBA00011245"/>
    </source>
</evidence>
<dbReference type="Gene3D" id="3.40.50.620">
    <property type="entry name" value="HUPs"/>
    <property type="match status" value="1"/>
</dbReference>
<feature type="domain" description="Aminoacyl-tRNA synthetase class I anticodon-binding" evidence="12">
    <location>
        <begin position="327"/>
        <end position="460"/>
    </location>
</feature>
<dbReference type="CDD" id="cd00808">
    <property type="entry name" value="GluRS_core"/>
    <property type="match status" value="1"/>
</dbReference>
<dbReference type="OrthoDB" id="9807503at2"/>
<dbReference type="RefSeq" id="WP_041062603.1">
    <property type="nucleotide sequence ID" value="NZ_AP014521.1"/>
</dbReference>
<reference evidence="14" key="1">
    <citation type="submission" date="2013-11" db="EMBL/GenBank/DDBJ databases">
        <title>Symbiont-containing voluminous jelly as an extraordinary maternal gift for overwintering insect nymphs.</title>
        <authorList>
            <person name="Kaiwa N."/>
            <person name="Hosokawa T."/>
            <person name="Nikoh N."/>
            <person name="Meng X.Y."/>
            <person name="Tanahashi M."/>
            <person name="Moriyama M."/>
            <person name="Maeda T."/>
            <person name="Yamaguchi K."/>
            <person name="Shigenobu S."/>
            <person name="Ito M."/>
            <person name="Fukatsu T."/>
        </authorList>
    </citation>
    <scope>NUCLEOTIDE SEQUENCE [LARGE SCALE GENOMIC DNA]</scope>
    <source>
        <strain evidence="14">UwTKB</strain>
    </source>
</reference>
<dbReference type="InterPro" id="IPR049940">
    <property type="entry name" value="GluQ/Sye"/>
</dbReference>
<feature type="short sequence motif" description="'KMSKS' region" evidence="10">
    <location>
        <begin position="237"/>
        <end position="241"/>
    </location>
</feature>
<dbReference type="FunFam" id="3.40.50.620:FF:000007">
    <property type="entry name" value="Glutamate--tRNA ligase"/>
    <property type="match status" value="1"/>
</dbReference>
<dbReference type="HOGENOM" id="CLU_015768_6_0_6"/>
<feature type="binding site" evidence="10">
    <location>
        <position position="240"/>
    </location>
    <ligand>
        <name>ATP</name>
        <dbReference type="ChEBI" id="CHEBI:30616"/>
    </ligand>
</feature>
<evidence type="ECO:0000256" key="7">
    <source>
        <dbReference type="ARBA" id="ARBA00022840"/>
    </source>
</evidence>
<accession>A0A090BWD6</accession>